<dbReference type="GO" id="GO:0005506">
    <property type="term" value="F:iron ion binding"/>
    <property type="evidence" value="ECO:0007669"/>
    <property type="project" value="InterPro"/>
</dbReference>
<dbReference type="GO" id="GO:0016705">
    <property type="term" value="F:oxidoreductase activity, acting on paired donors, with incorporation or reduction of molecular oxygen"/>
    <property type="evidence" value="ECO:0007669"/>
    <property type="project" value="InterPro"/>
</dbReference>
<dbReference type="AlphaFoldDB" id="A0A0C3Q0E0"/>
<evidence type="ECO:0000256" key="8">
    <source>
        <dbReference type="ARBA" id="ARBA00023033"/>
    </source>
</evidence>
<dbReference type="PRINTS" id="PR00463">
    <property type="entry name" value="EP450I"/>
</dbReference>
<dbReference type="PANTHER" id="PTHR46300:SF7">
    <property type="entry name" value="P450, PUTATIVE (EUROFUNG)-RELATED"/>
    <property type="match status" value="1"/>
</dbReference>
<comment type="similarity">
    <text evidence="3">Belongs to the cytochrome P450 family.</text>
</comment>
<comment type="pathway">
    <text evidence="2">Secondary metabolite biosynthesis.</text>
</comment>
<name>A0A0C3Q0E0_9AGAM</name>
<dbReference type="PANTHER" id="PTHR46300">
    <property type="entry name" value="P450, PUTATIVE (EUROFUNG)-RELATED-RELATED"/>
    <property type="match status" value="1"/>
</dbReference>
<evidence type="ECO:0000256" key="1">
    <source>
        <dbReference type="ARBA" id="ARBA00001971"/>
    </source>
</evidence>
<dbReference type="InterPro" id="IPR050364">
    <property type="entry name" value="Cytochrome_P450_fung"/>
</dbReference>
<dbReference type="InterPro" id="IPR036396">
    <property type="entry name" value="Cyt_P450_sf"/>
</dbReference>
<organism evidence="9 10">
    <name type="scientific">Tulasnella calospora MUT 4182</name>
    <dbReference type="NCBI Taxonomy" id="1051891"/>
    <lineage>
        <taxon>Eukaryota</taxon>
        <taxon>Fungi</taxon>
        <taxon>Dikarya</taxon>
        <taxon>Basidiomycota</taxon>
        <taxon>Agaricomycotina</taxon>
        <taxon>Agaricomycetes</taxon>
        <taxon>Cantharellales</taxon>
        <taxon>Tulasnellaceae</taxon>
        <taxon>Tulasnella</taxon>
    </lineage>
</organism>
<dbReference type="Pfam" id="PF00067">
    <property type="entry name" value="p450"/>
    <property type="match status" value="1"/>
</dbReference>
<evidence type="ECO:0000256" key="7">
    <source>
        <dbReference type="ARBA" id="ARBA00023004"/>
    </source>
</evidence>
<keyword evidence="4" id="KW-0349">Heme</keyword>
<dbReference type="STRING" id="1051891.A0A0C3Q0E0"/>
<evidence type="ECO:0000313" key="10">
    <source>
        <dbReference type="Proteomes" id="UP000054248"/>
    </source>
</evidence>
<feature type="non-terminal residue" evidence="9">
    <location>
        <position position="394"/>
    </location>
</feature>
<dbReference type="InterPro" id="IPR002401">
    <property type="entry name" value="Cyt_P450_E_grp-I"/>
</dbReference>
<dbReference type="HOGENOM" id="CLU_001570_2_0_1"/>
<reference evidence="10" key="2">
    <citation type="submission" date="2015-01" db="EMBL/GenBank/DDBJ databases">
        <title>Evolutionary Origins and Diversification of the Mycorrhizal Mutualists.</title>
        <authorList>
            <consortium name="DOE Joint Genome Institute"/>
            <consortium name="Mycorrhizal Genomics Consortium"/>
            <person name="Kohler A."/>
            <person name="Kuo A."/>
            <person name="Nagy L.G."/>
            <person name="Floudas D."/>
            <person name="Copeland A."/>
            <person name="Barry K.W."/>
            <person name="Cichocki N."/>
            <person name="Veneault-Fourrey C."/>
            <person name="LaButti K."/>
            <person name="Lindquist E.A."/>
            <person name="Lipzen A."/>
            <person name="Lundell T."/>
            <person name="Morin E."/>
            <person name="Murat C."/>
            <person name="Riley R."/>
            <person name="Ohm R."/>
            <person name="Sun H."/>
            <person name="Tunlid A."/>
            <person name="Henrissat B."/>
            <person name="Grigoriev I.V."/>
            <person name="Hibbett D.S."/>
            <person name="Martin F."/>
        </authorList>
    </citation>
    <scope>NUCLEOTIDE SEQUENCE [LARGE SCALE GENOMIC DNA]</scope>
    <source>
        <strain evidence="10">MUT 4182</strain>
    </source>
</reference>
<keyword evidence="5" id="KW-0479">Metal-binding</keyword>
<dbReference type="Proteomes" id="UP000054248">
    <property type="component" value="Unassembled WGS sequence"/>
</dbReference>
<protein>
    <recommendedName>
        <fullName evidence="11">Cytochrome P450</fullName>
    </recommendedName>
</protein>
<dbReference type="Gene3D" id="1.10.630.10">
    <property type="entry name" value="Cytochrome P450"/>
    <property type="match status" value="1"/>
</dbReference>
<gene>
    <name evidence="9" type="ORF">M407DRAFT_86728</name>
</gene>
<dbReference type="InterPro" id="IPR001128">
    <property type="entry name" value="Cyt_P450"/>
</dbReference>
<proteinExistence type="inferred from homology"/>
<dbReference type="OrthoDB" id="2789670at2759"/>
<dbReference type="EMBL" id="KN823809">
    <property type="protein sequence ID" value="KIO15806.1"/>
    <property type="molecule type" value="Genomic_DNA"/>
</dbReference>
<dbReference type="GO" id="GO:0004497">
    <property type="term" value="F:monooxygenase activity"/>
    <property type="evidence" value="ECO:0007669"/>
    <property type="project" value="UniProtKB-KW"/>
</dbReference>
<keyword evidence="7" id="KW-0408">Iron</keyword>
<evidence type="ECO:0008006" key="11">
    <source>
        <dbReference type="Google" id="ProtNLM"/>
    </source>
</evidence>
<evidence type="ECO:0000256" key="5">
    <source>
        <dbReference type="ARBA" id="ARBA00022723"/>
    </source>
</evidence>
<accession>A0A0C3Q0E0</accession>
<reference evidence="9 10" key="1">
    <citation type="submission" date="2014-04" db="EMBL/GenBank/DDBJ databases">
        <authorList>
            <consortium name="DOE Joint Genome Institute"/>
            <person name="Kuo A."/>
            <person name="Girlanda M."/>
            <person name="Perotto S."/>
            <person name="Kohler A."/>
            <person name="Nagy L.G."/>
            <person name="Floudas D."/>
            <person name="Copeland A."/>
            <person name="Barry K.W."/>
            <person name="Cichocki N."/>
            <person name="Veneault-Fourrey C."/>
            <person name="LaButti K."/>
            <person name="Lindquist E.A."/>
            <person name="Lipzen A."/>
            <person name="Lundell T."/>
            <person name="Morin E."/>
            <person name="Murat C."/>
            <person name="Sun H."/>
            <person name="Tunlid A."/>
            <person name="Henrissat B."/>
            <person name="Grigoriev I.V."/>
            <person name="Hibbett D.S."/>
            <person name="Martin F."/>
            <person name="Nordberg H.P."/>
            <person name="Cantor M.N."/>
            <person name="Hua S.X."/>
        </authorList>
    </citation>
    <scope>NUCLEOTIDE SEQUENCE [LARGE SCALE GENOMIC DNA]</scope>
    <source>
        <strain evidence="9 10">MUT 4182</strain>
    </source>
</reference>
<dbReference type="SUPFAM" id="SSF48264">
    <property type="entry name" value="Cytochrome P450"/>
    <property type="match status" value="1"/>
</dbReference>
<evidence type="ECO:0000256" key="2">
    <source>
        <dbReference type="ARBA" id="ARBA00005179"/>
    </source>
</evidence>
<keyword evidence="8" id="KW-0503">Monooxygenase</keyword>
<evidence type="ECO:0000256" key="3">
    <source>
        <dbReference type="ARBA" id="ARBA00010617"/>
    </source>
</evidence>
<evidence type="ECO:0000256" key="4">
    <source>
        <dbReference type="ARBA" id="ARBA00022617"/>
    </source>
</evidence>
<keyword evidence="6" id="KW-0560">Oxidoreductase</keyword>
<comment type="cofactor">
    <cofactor evidence="1">
        <name>heme</name>
        <dbReference type="ChEBI" id="CHEBI:30413"/>
    </cofactor>
</comment>
<sequence length="394" mass="44350">MASITLPHHVGFIAGAAIAAYILRKYWLAWNRPPFPPGPKPLPLIGNLLDVRRSRMALNFADFGEKYGPATFLRLPGSNLLIINSYDVAYELLDKRGTLYADRPRMVMMGELIGASRATPLRPYGPGWKLQRRYLRQALSVTGVRNNYAALLQNKWTTYVNCLFNNPEEFIGEASRIIGEAVVAMTYGRPTDDLGNNYLELNRNLLKIVARATLGYVVDIVPALKHLPQWLPGMKFKRDAFQWRAEIDELRRLMFTCAIKDAVQLGSDAPPSFTVDALRELQDGGEELTESNENVQAILNSGVAFFSGERFLLAMALFPEAQAAAHAELDCLIGRGRLPDFDDWEKTPYLRATVLEALRWSPAIPLNIPHRLLEDDIWNGYFIPKGTSVFANIW</sequence>
<evidence type="ECO:0000256" key="6">
    <source>
        <dbReference type="ARBA" id="ARBA00023002"/>
    </source>
</evidence>
<dbReference type="GO" id="GO:0020037">
    <property type="term" value="F:heme binding"/>
    <property type="evidence" value="ECO:0007669"/>
    <property type="project" value="InterPro"/>
</dbReference>
<evidence type="ECO:0000313" key="9">
    <source>
        <dbReference type="EMBL" id="KIO15806.1"/>
    </source>
</evidence>
<keyword evidence="10" id="KW-1185">Reference proteome</keyword>